<reference evidence="2" key="1">
    <citation type="journal article" date="2019" name="Int. J. Syst. Evol. Microbiol.">
        <title>The Global Catalogue of Microorganisms (GCM) 10K type strain sequencing project: providing services to taxonomists for standard genome sequencing and annotation.</title>
        <authorList>
            <consortium name="The Broad Institute Genomics Platform"/>
            <consortium name="The Broad Institute Genome Sequencing Center for Infectious Disease"/>
            <person name="Wu L."/>
            <person name="Ma J."/>
        </authorList>
    </citation>
    <scope>NUCLEOTIDE SEQUENCE [LARGE SCALE GENOMIC DNA]</scope>
    <source>
        <strain evidence="2">JCM 18050</strain>
    </source>
</reference>
<keyword evidence="2" id="KW-1185">Reference proteome</keyword>
<evidence type="ECO:0000313" key="1">
    <source>
        <dbReference type="EMBL" id="GAA5107542.1"/>
    </source>
</evidence>
<name>A0ABP9N275_9GAMM</name>
<protein>
    <submittedName>
        <fullName evidence="1">Uncharacterized protein</fullName>
    </submittedName>
</protein>
<dbReference type="Proteomes" id="UP001500171">
    <property type="component" value="Unassembled WGS sequence"/>
</dbReference>
<sequence>MKDLSTYLTTQPEELIIQCIAITRAALNTEDASDRESLLYVLIDKQSSLAKILGALSDEDFN</sequence>
<dbReference type="RefSeq" id="WP_345489207.1">
    <property type="nucleotide sequence ID" value="NZ_BAABHY010000001.1"/>
</dbReference>
<comment type="caution">
    <text evidence="1">The sequence shown here is derived from an EMBL/GenBank/DDBJ whole genome shotgun (WGS) entry which is preliminary data.</text>
</comment>
<proteinExistence type="predicted"/>
<gene>
    <name evidence="1" type="ORF">GCM10023211_08770</name>
</gene>
<accession>A0ABP9N275</accession>
<organism evidence="1 2">
    <name type="scientific">Orbus sasakiae</name>
    <dbReference type="NCBI Taxonomy" id="1078475"/>
    <lineage>
        <taxon>Bacteria</taxon>
        <taxon>Pseudomonadati</taxon>
        <taxon>Pseudomonadota</taxon>
        <taxon>Gammaproteobacteria</taxon>
        <taxon>Orbales</taxon>
        <taxon>Orbaceae</taxon>
        <taxon>Orbus</taxon>
    </lineage>
</organism>
<dbReference type="EMBL" id="BAABHY010000001">
    <property type="protein sequence ID" value="GAA5107542.1"/>
    <property type="molecule type" value="Genomic_DNA"/>
</dbReference>
<evidence type="ECO:0000313" key="2">
    <source>
        <dbReference type="Proteomes" id="UP001500171"/>
    </source>
</evidence>